<organism evidence="1 2">
    <name type="scientific">Pararge aegeria aegeria</name>
    <dbReference type="NCBI Taxonomy" id="348720"/>
    <lineage>
        <taxon>Eukaryota</taxon>
        <taxon>Metazoa</taxon>
        <taxon>Ecdysozoa</taxon>
        <taxon>Arthropoda</taxon>
        <taxon>Hexapoda</taxon>
        <taxon>Insecta</taxon>
        <taxon>Pterygota</taxon>
        <taxon>Neoptera</taxon>
        <taxon>Endopterygota</taxon>
        <taxon>Lepidoptera</taxon>
        <taxon>Glossata</taxon>
        <taxon>Ditrysia</taxon>
        <taxon>Papilionoidea</taxon>
        <taxon>Nymphalidae</taxon>
        <taxon>Satyrinae</taxon>
        <taxon>Satyrini</taxon>
        <taxon>Parargina</taxon>
        <taxon>Pararge</taxon>
    </lineage>
</organism>
<evidence type="ECO:0000313" key="1">
    <source>
        <dbReference type="EMBL" id="CAH2228342.1"/>
    </source>
</evidence>
<dbReference type="EMBL" id="CAKXAJ010024042">
    <property type="protein sequence ID" value="CAH2228342.1"/>
    <property type="molecule type" value="Genomic_DNA"/>
</dbReference>
<dbReference type="OrthoDB" id="6878635at2759"/>
<dbReference type="Proteomes" id="UP000838756">
    <property type="component" value="Unassembled WGS sequence"/>
</dbReference>
<dbReference type="AlphaFoldDB" id="A0A8S4QZS7"/>
<accession>A0A8S4QZS7</accession>
<keyword evidence="2" id="KW-1185">Reference proteome</keyword>
<protein>
    <submittedName>
        <fullName evidence="1">Jg25596 protein</fullName>
    </submittedName>
</protein>
<reference evidence="1" key="1">
    <citation type="submission" date="2022-03" db="EMBL/GenBank/DDBJ databases">
        <authorList>
            <person name="Lindestad O."/>
        </authorList>
    </citation>
    <scope>NUCLEOTIDE SEQUENCE</scope>
</reference>
<name>A0A8S4QZS7_9NEOP</name>
<evidence type="ECO:0000313" key="2">
    <source>
        <dbReference type="Proteomes" id="UP000838756"/>
    </source>
</evidence>
<gene>
    <name evidence="1" type="primary">jg25596</name>
    <name evidence="1" type="ORF">PAEG_LOCUS8302</name>
</gene>
<sequence>PVKRNINQFRECLDQSLALAVDQVNVKQLQPAFDALGDQLNRFSKAFEALTASPDRPAPAL</sequence>
<comment type="caution">
    <text evidence="1">The sequence shown here is derived from an EMBL/GenBank/DDBJ whole genome shotgun (WGS) entry which is preliminary data.</text>
</comment>
<proteinExistence type="predicted"/>
<feature type="non-terminal residue" evidence="1">
    <location>
        <position position="1"/>
    </location>
</feature>